<dbReference type="VEuPathDB" id="FungiDB:FOZG_04476"/>
<dbReference type="AlphaFoldDB" id="A0A420MET2"/>
<dbReference type="Proteomes" id="UP000285084">
    <property type="component" value="Unassembled WGS sequence"/>
</dbReference>
<dbReference type="VEuPathDB" id="FungiDB:HZS61_004871"/>
<protein>
    <submittedName>
        <fullName evidence="3">Uncharacterized protein</fullName>
    </submittedName>
</protein>
<feature type="chain" id="PRO_5019073790" evidence="2">
    <location>
        <begin position="20"/>
        <end position="250"/>
    </location>
</feature>
<comment type="caution">
    <text evidence="3">The sequence shown here is derived from an EMBL/GenBank/DDBJ whole genome shotgun (WGS) entry which is preliminary data.</text>
</comment>
<evidence type="ECO:0000256" key="2">
    <source>
        <dbReference type="SAM" id="SignalP"/>
    </source>
</evidence>
<name>A0A420MET2_FUSOX</name>
<dbReference type="VEuPathDB" id="FungiDB:FOXG_14758"/>
<sequence>MKYLIFLGQVSLLIHSIMAMANFPSACLYNPVELEAGISLVTMKITSPHVVTCTASLYFENPDFLPITYDFKPIACSGPELVSFPVPLNSPNGESYVSWQCAGESPTCIRTLITGGQSDADLDIGPLNFVCEEGSIDSATSQLYPSAARLDMPTFVLSTAVVTETITAARDEPDTRKVHVVTLTDTVVVEETHIPPLLPALSHLYPTFTPRPLTPTTCQTSTPTPSKISIGTVGTGGLPKATMGKPSILL</sequence>
<reference evidence="3 4" key="1">
    <citation type="journal article" date="2018" name="Sci. Rep.">
        <title>Characterisation of pathogen-specific regions and novel effector candidates in Fusarium oxysporum f. sp. cepae.</title>
        <authorList>
            <person name="Armitage A.D."/>
            <person name="Taylor A."/>
            <person name="Sobczyk M.K."/>
            <person name="Baxter L."/>
            <person name="Greenfield B.P."/>
            <person name="Bates H.J."/>
            <person name="Wilson F."/>
            <person name="Jackson A.C."/>
            <person name="Ott S."/>
            <person name="Harrison R.J."/>
            <person name="Clarkson J.P."/>
        </authorList>
    </citation>
    <scope>NUCLEOTIDE SEQUENCE [LARGE SCALE GENOMIC DNA]</scope>
    <source>
        <strain evidence="3 4">Fo_A13</strain>
    </source>
</reference>
<keyword evidence="2" id="KW-0732">Signal</keyword>
<feature type="signal peptide" evidence="2">
    <location>
        <begin position="1"/>
        <end position="19"/>
    </location>
</feature>
<feature type="region of interest" description="Disordered" evidence="1">
    <location>
        <begin position="215"/>
        <end position="250"/>
    </location>
</feature>
<accession>A0A420MET2</accession>
<evidence type="ECO:0000313" key="4">
    <source>
        <dbReference type="Proteomes" id="UP000285084"/>
    </source>
</evidence>
<dbReference type="VEuPathDB" id="FungiDB:FOMG_16453"/>
<dbReference type="EMBL" id="MRCX01000338">
    <property type="protein sequence ID" value="RKK65994.1"/>
    <property type="molecule type" value="Genomic_DNA"/>
</dbReference>
<proteinExistence type="predicted"/>
<gene>
    <name evidence="3" type="ORF">BFJ69_g15805</name>
</gene>
<evidence type="ECO:0000313" key="3">
    <source>
        <dbReference type="EMBL" id="RKK65994.1"/>
    </source>
</evidence>
<evidence type="ECO:0000256" key="1">
    <source>
        <dbReference type="SAM" id="MobiDB-lite"/>
    </source>
</evidence>
<organism evidence="3 4">
    <name type="scientific">Fusarium oxysporum</name>
    <name type="common">Fusarium vascular wilt</name>
    <dbReference type="NCBI Taxonomy" id="5507"/>
    <lineage>
        <taxon>Eukaryota</taxon>
        <taxon>Fungi</taxon>
        <taxon>Dikarya</taxon>
        <taxon>Ascomycota</taxon>
        <taxon>Pezizomycotina</taxon>
        <taxon>Sordariomycetes</taxon>
        <taxon>Hypocreomycetidae</taxon>
        <taxon>Hypocreales</taxon>
        <taxon>Nectriaceae</taxon>
        <taxon>Fusarium</taxon>
        <taxon>Fusarium oxysporum species complex</taxon>
    </lineage>
</organism>
<feature type="compositionally biased region" description="Low complexity" evidence="1">
    <location>
        <begin position="215"/>
        <end position="225"/>
    </location>
</feature>